<dbReference type="InterPro" id="IPR019786">
    <property type="entry name" value="Zinc_finger_PHD-type_CS"/>
</dbReference>
<evidence type="ECO:0000256" key="2">
    <source>
        <dbReference type="ARBA" id="ARBA00022771"/>
    </source>
</evidence>
<sequence>MVKQILALTAPPGTREINSKPVQQGSQNAVSSQSVNGNGQSKPGEAGLAAHPYFRRPGRGHNHDCCDACSEGGDLICCDLCPASFHLTCHDPPLEEDEIPTGEWACHQCRMGVTENDSSSDPNNKCSKNVKIPKKKEECKKKEENKVFAGGREMEISNTPLYTLIRAAARLLLKKKNGSRRGLPKKKPYELDNGIVPLPAKLCFHCSKSCRVGPLLPCDFCPLFFHLDCLDPPLTTPPMGRWMCPNHPEHHLDSSLTSHSLTERVKLWDKFSVPVDQDSVKLNFFQRCHRLNPPFRFKIKKALRSRLRVPGAIKVHYENPPELLAHQSSSHHLYFPEAVDTCPPDASDSFSCNSTHISTTSIQLCSKGCNEPSSKLEKSSECISSHKEHQREESIDMHDLTSLEPTKEEKYHWLTSLLHLQSSISRHLASNFSPPVKKKKSESYNGHEESKEVSTESKPVFLNGDITSTEMKSHRLGSLRTKKQMKSAAPSEILSDTLDSLEILLKERIEKEEQNQEIPLSTLEQSLVEVLAYERLKEILEPKKPEVVFSTPPLSARALLCPLIPDISLKSVFPKNEQQESKKPVPMTYRILNIGKGNHNHLNLELYGHCNYISQHHASILFDEFSGHYELINYSEYETTVDGVTYHCDYSDKTINQAPPPPFLQQVKSIIANRRGLSEISSPPPAMTNRPGENFFRCNCRRDPSSSKSSTNIHKENGWEGTAVLHHGSYIRFGCLKFVFSIVEEASKGDWHYDMVVTY</sequence>
<feature type="non-terminal residue" evidence="8">
    <location>
        <position position="759"/>
    </location>
</feature>
<dbReference type="InterPro" id="IPR000253">
    <property type="entry name" value="FHA_dom"/>
</dbReference>
<evidence type="ECO:0000313" key="8">
    <source>
        <dbReference type="EMBL" id="KAB7495405.1"/>
    </source>
</evidence>
<dbReference type="AlphaFoldDB" id="A0A5N5SMU5"/>
<dbReference type="OrthoDB" id="1919692at2759"/>
<name>A0A5N5SMU5_9CRUS</name>
<evidence type="ECO:0000259" key="7">
    <source>
        <dbReference type="PROSITE" id="PS50016"/>
    </source>
</evidence>
<evidence type="ECO:0000256" key="1">
    <source>
        <dbReference type="ARBA" id="ARBA00022723"/>
    </source>
</evidence>
<dbReference type="InterPro" id="IPR011011">
    <property type="entry name" value="Znf_FYVE_PHD"/>
</dbReference>
<evidence type="ECO:0000256" key="4">
    <source>
        <dbReference type="PROSITE-ProRule" id="PRU00146"/>
    </source>
</evidence>
<proteinExistence type="predicted"/>
<dbReference type="GO" id="GO:0000122">
    <property type="term" value="P:negative regulation of transcription by RNA polymerase II"/>
    <property type="evidence" value="ECO:0007669"/>
    <property type="project" value="TreeGrafter"/>
</dbReference>
<evidence type="ECO:0000256" key="3">
    <source>
        <dbReference type="ARBA" id="ARBA00022833"/>
    </source>
</evidence>
<dbReference type="Gene3D" id="3.30.40.10">
    <property type="entry name" value="Zinc/RING finger domain, C3HC4 (zinc finger)"/>
    <property type="match status" value="1"/>
</dbReference>
<dbReference type="InterPro" id="IPR013083">
    <property type="entry name" value="Znf_RING/FYVE/PHD"/>
</dbReference>
<dbReference type="CDD" id="cd15534">
    <property type="entry name" value="PHD2_PHF12_Rco1"/>
    <property type="match status" value="1"/>
</dbReference>
<dbReference type="Proteomes" id="UP000326759">
    <property type="component" value="Unassembled WGS sequence"/>
</dbReference>
<organism evidence="8 9">
    <name type="scientific">Armadillidium nasatum</name>
    <dbReference type="NCBI Taxonomy" id="96803"/>
    <lineage>
        <taxon>Eukaryota</taxon>
        <taxon>Metazoa</taxon>
        <taxon>Ecdysozoa</taxon>
        <taxon>Arthropoda</taxon>
        <taxon>Crustacea</taxon>
        <taxon>Multicrustacea</taxon>
        <taxon>Malacostraca</taxon>
        <taxon>Eumalacostraca</taxon>
        <taxon>Peracarida</taxon>
        <taxon>Isopoda</taxon>
        <taxon>Oniscidea</taxon>
        <taxon>Crinocheta</taxon>
        <taxon>Armadillidiidae</taxon>
        <taxon>Armadillidium</taxon>
    </lineage>
</organism>
<keyword evidence="2 4" id="KW-0863">Zinc-finger</keyword>
<dbReference type="CDD" id="cd15533">
    <property type="entry name" value="PHD1_PHF12"/>
    <property type="match status" value="1"/>
</dbReference>
<dbReference type="Gene3D" id="2.30.30.1150">
    <property type="match status" value="1"/>
</dbReference>
<feature type="region of interest" description="Disordered" evidence="5">
    <location>
        <begin position="431"/>
        <end position="456"/>
    </location>
</feature>
<evidence type="ECO:0000313" key="9">
    <source>
        <dbReference type="Proteomes" id="UP000326759"/>
    </source>
</evidence>
<dbReference type="EMBL" id="SEYY01022640">
    <property type="protein sequence ID" value="KAB7495405.1"/>
    <property type="molecule type" value="Genomic_DNA"/>
</dbReference>
<dbReference type="GO" id="GO:0003714">
    <property type="term" value="F:transcription corepressor activity"/>
    <property type="evidence" value="ECO:0007669"/>
    <property type="project" value="InterPro"/>
</dbReference>
<gene>
    <name evidence="8" type="primary">PHF12</name>
    <name evidence="8" type="ORF">Anas_01422</name>
</gene>
<feature type="domain" description="FHA" evidence="6">
    <location>
        <begin position="592"/>
        <end position="646"/>
    </location>
</feature>
<dbReference type="InterPro" id="IPR042163">
    <property type="entry name" value="PHF12"/>
</dbReference>
<protein>
    <submittedName>
        <fullName evidence="8">PHD finger protein 12</fullName>
    </submittedName>
</protein>
<dbReference type="GO" id="GO:0070822">
    <property type="term" value="C:Sin3-type complex"/>
    <property type="evidence" value="ECO:0007669"/>
    <property type="project" value="TreeGrafter"/>
</dbReference>
<dbReference type="PROSITE" id="PS50006">
    <property type="entry name" value="FHA_DOMAIN"/>
    <property type="match status" value="1"/>
</dbReference>
<evidence type="ECO:0000256" key="5">
    <source>
        <dbReference type="SAM" id="MobiDB-lite"/>
    </source>
</evidence>
<dbReference type="SUPFAM" id="SSF57903">
    <property type="entry name" value="FYVE/PHD zinc finger"/>
    <property type="match status" value="2"/>
</dbReference>
<feature type="compositionally biased region" description="Basic and acidic residues" evidence="5">
    <location>
        <begin position="441"/>
        <end position="455"/>
    </location>
</feature>
<keyword evidence="3" id="KW-0862">Zinc</keyword>
<dbReference type="FunFam" id="3.30.40.10:FF:000154">
    <property type="entry name" value="PHD finger protein 12"/>
    <property type="match status" value="1"/>
</dbReference>
<keyword evidence="9" id="KW-1185">Reference proteome</keyword>
<feature type="domain" description="PHD-type" evidence="7">
    <location>
        <begin position="63"/>
        <end position="112"/>
    </location>
</feature>
<evidence type="ECO:0000259" key="6">
    <source>
        <dbReference type="PROSITE" id="PS50006"/>
    </source>
</evidence>
<dbReference type="PANTHER" id="PTHR46309:SF1">
    <property type="entry name" value="PHD FINGER PROTEIN 12"/>
    <property type="match status" value="1"/>
</dbReference>
<feature type="region of interest" description="Disordered" evidence="5">
    <location>
        <begin position="1"/>
        <end position="52"/>
    </location>
</feature>
<dbReference type="PROSITE" id="PS01359">
    <property type="entry name" value="ZF_PHD_1"/>
    <property type="match status" value="1"/>
</dbReference>
<keyword evidence="1" id="KW-0479">Metal-binding</keyword>
<accession>A0A5N5SMU5</accession>
<dbReference type="Pfam" id="PF00628">
    <property type="entry name" value="PHD"/>
    <property type="match status" value="2"/>
</dbReference>
<dbReference type="InterPro" id="IPR019787">
    <property type="entry name" value="Znf_PHD-finger"/>
</dbReference>
<comment type="caution">
    <text evidence="8">The sequence shown here is derived from an EMBL/GenBank/DDBJ whole genome shotgun (WGS) entry which is preliminary data.</text>
</comment>
<dbReference type="PROSITE" id="PS50016">
    <property type="entry name" value="ZF_PHD_2"/>
    <property type="match status" value="1"/>
</dbReference>
<feature type="compositionally biased region" description="Polar residues" evidence="5">
    <location>
        <begin position="20"/>
        <end position="41"/>
    </location>
</feature>
<dbReference type="SMART" id="SM00249">
    <property type="entry name" value="PHD"/>
    <property type="match status" value="2"/>
</dbReference>
<dbReference type="GO" id="GO:0008270">
    <property type="term" value="F:zinc ion binding"/>
    <property type="evidence" value="ECO:0007669"/>
    <property type="project" value="UniProtKB-KW"/>
</dbReference>
<dbReference type="InterPro" id="IPR001965">
    <property type="entry name" value="Znf_PHD"/>
</dbReference>
<dbReference type="PANTHER" id="PTHR46309">
    <property type="entry name" value="PHD FINGER PROTEIN 12"/>
    <property type="match status" value="1"/>
</dbReference>
<reference evidence="8 9" key="1">
    <citation type="journal article" date="2019" name="PLoS Biol.">
        <title>Sex chromosomes control vertical transmission of feminizing Wolbachia symbionts in an isopod.</title>
        <authorList>
            <person name="Becking T."/>
            <person name="Chebbi M.A."/>
            <person name="Giraud I."/>
            <person name="Moumen B."/>
            <person name="Laverre T."/>
            <person name="Caubet Y."/>
            <person name="Peccoud J."/>
            <person name="Gilbert C."/>
            <person name="Cordaux R."/>
        </authorList>
    </citation>
    <scope>NUCLEOTIDE SEQUENCE [LARGE SCALE GENOMIC DNA]</scope>
    <source>
        <strain evidence="8">ANa2</strain>
        <tissue evidence="8">Whole body excluding digestive tract and cuticle</tissue>
    </source>
</reference>